<dbReference type="AlphaFoldDB" id="A0A8T3AIP3"/>
<feature type="signal peptide" evidence="1">
    <location>
        <begin position="1"/>
        <end position="26"/>
    </location>
</feature>
<feature type="chain" id="PRO_5035800704" evidence="1">
    <location>
        <begin position="27"/>
        <end position="70"/>
    </location>
</feature>
<keyword evidence="3" id="KW-1185">Reference proteome</keyword>
<protein>
    <submittedName>
        <fullName evidence="2">Uncharacterized protein</fullName>
    </submittedName>
</protein>
<keyword evidence="1" id="KW-0732">Signal</keyword>
<evidence type="ECO:0000313" key="2">
    <source>
        <dbReference type="EMBL" id="KAI0496008.1"/>
    </source>
</evidence>
<name>A0A8T3AIP3_DENNO</name>
<evidence type="ECO:0000256" key="1">
    <source>
        <dbReference type="SAM" id="SignalP"/>
    </source>
</evidence>
<accession>A0A8T3AIP3</accession>
<evidence type="ECO:0000313" key="3">
    <source>
        <dbReference type="Proteomes" id="UP000829196"/>
    </source>
</evidence>
<dbReference type="Proteomes" id="UP000829196">
    <property type="component" value="Unassembled WGS sequence"/>
</dbReference>
<reference evidence="2" key="1">
    <citation type="journal article" date="2022" name="Front. Genet.">
        <title>Chromosome-Scale Assembly of the Dendrobium nobile Genome Provides Insights Into the Molecular Mechanism of the Biosynthesis of the Medicinal Active Ingredient of Dendrobium.</title>
        <authorList>
            <person name="Xu Q."/>
            <person name="Niu S.-C."/>
            <person name="Li K.-L."/>
            <person name="Zheng P.-J."/>
            <person name="Zhang X.-J."/>
            <person name="Jia Y."/>
            <person name="Liu Y."/>
            <person name="Niu Y.-X."/>
            <person name="Yu L.-H."/>
            <person name="Chen D.-F."/>
            <person name="Zhang G.-Q."/>
        </authorList>
    </citation>
    <scope>NUCLEOTIDE SEQUENCE</scope>
    <source>
        <tissue evidence="2">Leaf</tissue>
    </source>
</reference>
<gene>
    <name evidence="2" type="ORF">KFK09_022315</name>
</gene>
<sequence length="70" mass="7652">MEAMMMKSSLMLYVIVLLLSFPLVQARDGQIAPSPTMENGAAGFLPELLLYPLPRFLGEGGQLPTLTQSR</sequence>
<dbReference type="EMBL" id="JAGYWB010000016">
    <property type="protein sequence ID" value="KAI0496008.1"/>
    <property type="molecule type" value="Genomic_DNA"/>
</dbReference>
<proteinExistence type="predicted"/>
<organism evidence="2 3">
    <name type="scientific">Dendrobium nobile</name>
    <name type="common">Orchid</name>
    <dbReference type="NCBI Taxonomy" id="94219"/>
    <lineage>
        <taxon>Eukaryota</taxon>
        <taxon>Viridiplantae</taxon>
        <taxon>Streptophyta</taxon>
        <taxon>Embryophyta</taxon>
        <taxon>Tracheophyta</taxon>
        <taxon>Spermatophyta</taxon>
        <taxon>Magnoliopsida</taxon>
        <taxon>Liliopsida</taxon>
        <taxon>Asparagales</taxon>
        <taxon>Orchidaceae</taxon>
        <taxon>Epidendroideae</taxon>
        <taxon>Malaxideae</taxon>
        <taxon>Dendrobiinae</taxon>
        <taxon>Dendrobium</taxon>
    </lineage>
</organism>
<comment type="caution">
    <text evidence="2">The sequence shown here is derived from an EMBL/GenBank/DDBJ whole genome shotgun (WGS) entry which is preliminary data.</text>
</comment>